<sequence length="138" mass="15229">MSCGNSGDHGPKLIAIKTTLRFYGVLSHKYKIPFGGSKKYQPAYGNKLALLERRRQAGYEPSLDEPIWDELHRRGKGGSDTAWGPGTPKGCRETKEERQKTVAGAKAHADQTASCLLMVPHRHIVFSYCTISTVGQDL</sequence>
<dbReference type="Proteomes" id="UP001218218">
    <property type="component" value="Unassembled WGS sequence"/>
</dbReference>
<accession>A0AAD6Z5A5</accession>
<dbReference type="EMBL" id="JARIHO010000086">
    <property type="protein sequence ID" value="KAJ7307860.1"/>
    <property type="molecule type" value="Genomic_DNA"/>
</dbReference>
<evidence type="ECO:0000313" key="3">
    <source>
        <dbReference type="Proteomes" id="UP001218218"/>
    </source>
</evidence>
<proteinExistence type="predicted"/>
<organism evidence="2 3">
    <name type="scientific">Mycena albidolilacea</name>
    <dbReference type="NCBI Taxonomy" id="1033008"/>
    <lineage>
        <taxon>Eukaryota</taxon>
        <taxon>Fungi</taxon>
        <taxon>Dikarya</taxon>
        <taxon>Basidiomycota</taxon>
        <taxon>Agaricomycotina</taxon>
        <taxon>Agaricomycetes</taxon>
        <taxon>Agaricomycetidae</taxon>
        <taxon>Agaricales</taxon>
        <taxon>Marasmiineae</taxon>
        <taxon>Mycenaceae</taxon>
        <taxon>Mycena</taxon>
    </lineage>
</organism>
<dbReference type="AlphaFoldDB" id="A0AAD6Z5A5"/>
<comment type="caution">
    <text evidence="2">The sequence shown here is derived from an EMBL/GenBank/DDBJ whole genome shotgun (WGS) entry which is preliminary data.</text>
</comment>
<feature type="region of interest" description="Disordered" evidence="1">
    <location>
        <begin position="70"/>
        <end position="92"/>
    </location>
</feature>
<evidence type="ECO:0000313" key="2">
    <source>
        <dbReference type="EMBL" id="KAJ7307860.1"/>
    </source>
</evidence>
<gene>
    <name evidence="2" type="ORF">DFH08DRAFT_823946</name>
</gene>
<evidence type="ECO:0000256" key="1">
    <source>
        <dbReference type="SAM" id="MobiDB-lite"/>
    </source>
</evidence>
<reference evidence="2" key="1">
    <citation type="submission" date="2023-03" db="EMBL/GenBank/DDBJ databases">
        <title>Massive genome expansion in bonnet fungi (Mycena s.s.) driven by repeated elements and novel gene families across ecological guilds.</title>
        <authorList>
            <consortium name="Lawrence Berkeley National Laboratory"/>
            <person name="Harder C.B."/>
            <person name="Miyauchi S."/>
            <person name="Viragh M."/>
            <person name="Kuo A."/>
            <person name="Thoen E."/>
            <person name="Andreopoulos B."/>
            <person name="Lu D."/>
            <person name="Skrede I."/>
            <person name="Drula E."/>
            <person name="Henrissat B."/>
            <person name="Morin E."/>
            <person name="Kohler A."/>
            <person name="Barry K."/>
            <person name="LaButti K."/>
            <person name="Morin E."/>
            <person name="Salamov A."/>
            <person name="Lipzen A."/>
            <person name="Mereny Z."/>
            <person name="Hegedus B."/>
            <person name="Baldrian P."/>
            <person name="Stursova M."/>
            <person name="Weitz H."/>
            <person name="Taylor A."/>
            <person name="Grigoriev I.V."/>
            <person name="Nagy L.G."/>
            <person name="Martin F."/>
            <person name="Kauserud H."/>
        </authorList>
    </citation>
    <scope>NUCLEOTIDE SEQUENCE</scope>
    <source>
        <strain evidence="2">CBHHK002</strain>
    </source>
</reference>
<protein>
    <submittedName>
        <fullName evidence="2">Uncharacterized protein</fullName>
    </submittedName>
</protein>
<keyword evidence="3" id="KW-1185">Reference proteome</keyword>
<name>A0AAD6Z5A5_9AGAR</name>